<gene>
    <name evidence="2" type="ORF">B8W66_04670</name>
</gene>
<keyword evidence="1" id="KW-0732">Signal</keyword>
<dbReference type="AlphaFoldDB" id="A0A1X2LZX9"/>
<comment type="caution">
    <text evidence="2">The sequence shown here is derived from an EMBL/GenBank/DDBJ whole genome shotgun (WGS) entry which is preliminary data.</text>
</comment>
<reference evidence="2 3" key="1">
    <citation type="submission" date="2017-04" db="EMBL/GenBank/DDBJ databases">
        <title>The new phylogeny of genus Mycobacterium.</title>
        <authorList>
            <person name="Tortoli E."/>
            <person name="Trovato A."/>
            <person name="Cirillo D.M."/>
        </authorList>
    </citation>
    <scope>NUCLEOTIDE SEQUENCE [LARGE SCALE GENOMIC DNA]</scope>
    <source>
        <strain evidence="2 3">TBL 1200985</strain>
    </source>
</reference>
<dbReference type="RefSeq" id="WP_085323863.1">
    <property type="nucleotide sequence ID" value="NZ_NCXP01000003.1"/>
</dbReference>
<evidence type="ECO:0000313" key="3">
    <source>
        <dbReference type="Proteomes" id="UP000193247"/>
    </source>
</evidence>
<dbReference type="Proteomes" id="UP000193247">
    <property type="component" value="Unassembled WGS sequence"/>
</dbReference>
<dbReference type="OrthoDB" id="3701210at2"/>
<protein>
    <recommendedName>
        <fullName evidence="4">Lipoprotein LppU</fullName>
    </recommendedName>
</protein>
<dbReference type="STRING" id="1430326.B8W66_04670"/>
<evidence type="ECO:0008006" key="4">
    <source>
        <dbReference type="Google" id="ProtNLM"/>
    </source>
</evidence>
<organism evidence="2 3">
    <name type="scientific">Mycobacterium decipiens</name>
    <dbReference type="NCBI Taxonomy" id="1430326"/>
    <lineage>
        <taxon>Bacteria</taxon>
        <taxon>Bacillati</taxon>
        <taxon>Actinomycetota</taxon>
        <taxon>Actinomycetes</taxon>
        <taxon>Mycobacteriales</taxon>
        <taxon>Mycobacteriaceae</taxon>
        <taxon>Mycobacterium</taxon>
    </lineage>
</organism>
<evidence type="ECO:0000256" key="1">
    <source>
        <dbReference type="SAM" id="SignalP"/>
    </source>
</evidence>
<proteinExistence type="predicted"/>
<dbReference type="PROSITE" id="PS51257">
    <property type="entry name" value="PROKAR_LIPOPROTEIN"/>
    <property type="match status" value="1"/>
</dbReference>
<evidence type="ECO:0000313" key="2">
    <source>
        <dbReference type="EMBL" id="OSC42277.1"/>
    </source>
</evidence>
<dbReference type="EMBL" id="NCXP01000003">
    <property type="protein sequence ID" value="OSC42277.1"/>
    <property type="molecule type" value="Genomic_DNA"/>
</dbReference>
<feature type="signal peptide" evidence="1">
    <location>
        <begin position="1"/>
        <end position="19"/>
    </location>
</feature>
<sequence>MRAWLAAATTALFASIAVAACAALTGCSSPTNITELKVGDCVKLGGTPDRPQATKAECGSAASNFKVVAVLNSGADRAQCPADVDSTYSLRNGFNGSTNTVCLDIDWVIGGCMSVDPAHNTDPFRVDCDDASVPHRQRATQILRDLDAPVSVDQCASGVGYVYAQRRFAVCVEDVTSGPRP</sequence>
<name>A0A1X2LZX9_9MYCO</name>
<accession>A0A1X2LZX9</accession>
<feature type="chain" id="PRO_5039295114" description="Lipoprotein LppU" evidence="1">
    <location>
        <begin position="20"/>
        <end position="181"/>
    </location>
</feature>
<keyword evidence="3" id="KW-1185">Reference proteome</keyword>